<reference evidence="1" key="1">
    <citation type="submission" date="2018-06" db="EMBL/GenBank/DDBJ databases">
        <authorList>
            <person name="Zhirakovskaya E."/>
        </authorList>
    </citation>
    <scope>NUCLEOTIDE SEQUENCE</scope>
</reference>
<organism evidence="1">
    <name type="scientific">hydrothermal vent metagenome</name>
    <dbReference type="NCBI Taxonomy" id="652676"/>
    <lineage>
        <taxon>unclassified sequences</taxon>
        <taxon>metagenomes</taxon>
        <taxon>ecological metagenomes</taxon>
    </lineage>
</organism>
<proteinExistence type="predicted"/>
<sequence>MKRAYLLSIILLASLFTGDVKTATAENFTPVGMLFAPVPSGHTPGKDNATQSGASQGNGLHMAGNDCGICHKPEGKAGNFVFSMAGTVYKDKAGTIPLSGAEIILQDVAGNVISMTSNAVGNFFTYAPIASDPVWGSDPEKPKTWRYKAWVKYGEVVRNMVTLAGVGGSSATTARMSCNMHHGWGGSRGSLTTGSFQVLASYPE</sequence>
<feature type="non-terminal residue" evidence="1">
    <location>
        <position position="204"/>
    </location>
</feature>
<gene>
    <name evidence="1" type="ORF">MNBD_GAMMA24-1327</name>
</gene>
<dbReference type="EMBL" id="UOFZ01000190">
    <property type="protein sequence ID" value="VAX14664.1"/>
    <property type="molecule type" value="Genomic_DNA"/>
</dbReference>
<dbReference type="AlphaFoldDB" id="A0A3B1BS45"/>
<evidence type="ECO:0000313" key="1">
    <source>
        <dbReference type="EMBL" id="VAX14664.1"/>
    </source>
</evidence>
<protein>
    <submittedName>
        <fullName evidence="1">Uncharacterized protein</fullName>
    </submittedName>
</protein>
<accession>A0A3B1BS45</accession>
<name>A0A3B1BS45_9ZZZZ</name>